<dbReference type="AlphaFoldDB" id="A0AAV5UVK9"/>
<organism evidence="1 2">
    <name type="scientific">Pristionchus fissidentatus</name>
    <dbReference type="NCBI Taxonomy" id="1538716"/>
    <lineage>
        <taxon>Eukaryota</taxon>
        <taxon>Metazoa</taxon>
        <taxon>Ecdysozoa</taxon>
        <taxon>Nematoda</taxon>
        <taxon>Chromadorea</taxon>
        <taxon>Rhabditida</taxon>
        <taxon>Rhabditina</taxon>
        <taxon>Diplogasteromorpha</taxon>
        <taxon>Diplogasteroidea</taxon>
        <taxon>Neodiplogasteridae</taxon>
        <taxon>Pristionchus</taxon>
    </lineage>
</organism>
<gene>
    <name evidence="1" type="ORF">PFISCL1PPCAC_1661</name>
</gene>
<evidence type="ECO:0000313" key="1">
    <source>
        <dbReference type="EMBL" id="GMT10364.1"/>
    </source>
</evidence>
<feature type="non-terminal residue" evidence="1">
    <location>
        <position position="105"/>
    </location>
</feature>
<protein>
    <submittedName>
        <fullName evidence="1">Uncharacterized protein</fullName>
    </submittedName>
</protein>
<dbReference type="EMBL" id="BTSY01000001">
    <property type="protein sequence ID" value="GMT10364.1"/>
    <property type="molecule type" value="Genomic_DNA"/>
</dbReference>
<evidence type="ECO:0000313" key="2">
    <source>
        <dbReference type="Proteomes" id="UP001432322"/>
    </source>
</evidence>
<keyword evidence="2" id="KW-1185">Reference proteome</keyword>
<dbReference type="Proteomes" id="UP001432322">
    <property type="component" value="Unassembled WGS sequence"/>
</dbReference>
<proteinExistence type="predicted"/>
<sequence>SVNMCERLFVVNNSRGNFVVSRFDDDTNKMIMLNFRLPDCGGNLQYSKAIVCGSKVYLFTQILRYYLDSILVIETNPTLADWAAKSLRQYKNGKKIMRTYLPREL</sequence>
<reference evidence="1" key="1">
    <citation type="submission" date="2023-10" db="EMBL/GenBank/DDBJ databases">
        <title>Genome assembly of Pristionchus species.</title>
        <authorList>
            <person name="Yoshida K."/>
            <person name="Sommer R.J."/>
        </authorList>
    </citation>
    <scope>NUCLEOTIDE SEQUENCE</scope>
    <source>
        <strain evidence="1">RS5133</strain>
    </source>
</reference>
<comment type="caution">
    <text evidence="1">The sequence shown here is derived from an EMBL/GenBank/DDBJ whole genome shotgun (WGS) entry which is preliminary data.</text>
</comment>
<feature type="non-terminal residue" evidence="1">
    <location>
        <position position="1"/>
    </location>
</feature>
<name>A0AAV5UVK9_9BILA</name>
<accession>A0AAV5UVK9</accession>